<dbReference type="Proteomes" id="UP000077755">
    <property type="component" value="Chromosome 6"/>
</dbReference>
<accession>A0AAF0XFW0</accession>
<evidence type="ECO:0000313" key="2">
    <source>
        <dbReference type="EMBL" id="WOH05626.1"/>
    </source>
</evidence>
<keyword evidence="1" id="KW-0812">Transmembrane</keyword>
<reference evidence="2" key="2">
    <citation type="submission" date="2022-03" db="EMBL/GenBank/DDBJ databases">
        <title>Draft title - Genomic analysis of global carrot germplasm unveils the trajectory of domestication and the origin of high carotenoid orange carrot.</title>
        <authorList>
            <person name="Iorizzo M."/>
            <person name="Ellison S."/>
            <person name="Senalik D."/>
            <person name="Macko-Podgorni A."/>
            <person name="Grzebelus D."/>
            <person name="Bostan H."/>
            <person name="Rolling W."/>
            <person name="Curaba J."/>
            <person name="Simon P."/>
        </authorList>
    </citation>
    <scope>NUCLEOTIDE SEQUENCE</scope>
    <source>
        <tissue evidence="2">Leaf</tissue>
    </source>
</reference>
<protein>
    <submittedName>
        <fullName evidence="2">Uncharacterized protein</fullName>
    </submittedName>
</protein>
<feature type="transmembrane region" description="Helical" evidence="1">
    <location>
        <begin position="34"/>
        <end position="57"/>
    </location>
</feature>
<sequence length="73" mass="7941">MGECRPLGFLLGLPFSFLSLILSLLGVIIWILGSLLSCLCPCCFCCGGLLNLAVSLIKLPLNIIRWFIKSIPC</sequence>
<name>A0AAF0XFW0_DAUCS</name>
<gene>
    <name evidence="2" type="ORF">DCAR_0625045</name>
</gene>
<evidence type="ECO:0000313" key="3">
    <source>
        <dbReference type="Proteomes" id="UP000077755"/>
    </source>
</evidence>
<keyword evidence="1" id="KW-0472">Membrane</keyword>
<dbReference type="AlphaFoldDB" id="A0AAF0XFW0"/>
<organism evidence="2 3">
    <name type="scientific">Daucus carota subsp. sativus</name>
    <name type="common">Carrot</name>
    <dbReference type="NCBI Taxonomy" id="79200"/>
    <lineage>
        <taxon>Eukaryota</taxon>
        <taxon>Viridiplantae</taxon>
        <taxon>Streptophyta</taxon>
        <taxon>Embryophyta</taxon>
        <taxon>Tracheophyta</taxon>
        <taxon>Spermatophyta</taxon>
        <taxon>Magnoliopsida</taxon>
        <taxon>eudicotyledons</taxon>
        <taxon>Gunneridae</taxon>
        <taxon>Pentapetalae</taxon>
        <taxon>asterids</taxon>
        <taxon>campanulids</taxon>
        <taxon>Apiales</taxon>
        <taxon>Apiaceae</taxon>
        <taxon>Apioideae</taxon>
        <taxon>Scandiceae</taxon>
        <taxon>Daucinae</taxon>
        <taxon>Daucus</taxon>
        <taxon>Daucus sect. Daucus</taxon>
    </lineage>
</organism>
<feature type="transmembrane region" description="Helical" evidence="1">
    <location>
        <begin position="7"/>
        <end position="28"/>
    </location>
</feature>
<proteinExistence type="predicted"/>
<reference evidence="2" key="1">
    <citation type="journal article" date="2016" name="Nat. Genet.">
        <title>A high-quality carrot genome assembly provides new insights into carotenoid accumulation and asterid genome evolution.</title>
        <authorList>
            <person name="Iorizzo M."/>
            <person name="Ellison S."/>
            <person name="Senalik D."/>
            <person name="Zeng P."/>
            <person name="Satapoomin P."/>
            <person name="Huang J."/>
            <person name="Bowman M."/>
            <person name="Iovene M."/>
            <person name="Sanseverino W."/>
            <person name="Cavagnaro P."/>
            <person name="Yildiz M."/>
            <person name="Macko-Podgorni A."/>
            <person name="Moranska E."/>
            <person name="Grzebelus E."/>
            <person name="Grzebelus D."/>
            <person name="Ashrafi H."/>
            <person name="Zheng Z."/>
            <person name="Cheng S."/>
            <person name="Spooner D."/>
            <person name="Van Deynze A."/>
            <person name="Simon P."/>
        </authorList>
    </citation>
    <scope>NUCLEOTIDE SEQUENCE</scope>
    <source>
        <tissue evidence="2">Leaf</tissue>
    </source>
</reference>
<dbReference type="PANTHER" id="PTHR33834">
    <property type="entry name" value="SIGNALING PEPTIDE TAXIMIN 2"/>
    <property type="match status" value="1"/>
</dbReference>
<keyword evidence="3" id="KW-1185">Reference proteome</keyword>
<dbReference type="PANTHER" id="PTHR33834:SF4">
    <property type="entry name" value="SIGNALING PEPTIDE TAXIMIN 2"/>
    <property type="match status" value="1"/>
</dbReference>
<keyword evidence="1" id="KW-1133">Transmembrane helix</keyword>
<evidence type="ECO:0000256" key="1">
    <source>
        <dbReference type="SAM" id="Phobius"/>
    </source>
</evidence>
<dbReference type="EMBL" id="CP093348">
    <property type="protein sequence ID" value="WOH05626.1"/>
    <property type="molecule type" value="Genomic_DNA"/>
</dbReference>
<dbReference type="InterPro" id="IPR055283">
    <property type="entry name" value="TAXIMIN_1/2"/>
</dbReference>